<feature type="region of interest" description="Disordered" evidence="3">
    <location>
        <begin position="144"/>
        <end position="331"/>
    </location>
</feature>
<sequence>MSDAGSQDGEPSWQRHSSSYGFGAAHGRPQASSYGYAAGMKHAAGRTALPDWAADVSLSFGQEPTLPVADMRSHGAGARLERHLLRPDDDDVTLSTESGTGVPSALAGEDSYIPGVGRGLRSAASASRDARVLDIVGDLHPSPAVAARHQRLSRPTPEASSSGSSSSESESDDELDALGSYPGTASTGNHRGLRATPLGQSRRAVAHVRPALGETKLAAFRAAERPARPQQQKPVQAQAPQRFSRGTSAAPQTSPSPASRPVRAGSAATASTFGDAAAQLRGAMRAAEAAENDDSSGETLLGSAQGPDGVQANLQHKGAEAAHDDPWMVLPSGRRIGPSAFRARLPDLSGVTSALGSPVRTRKAEAHVPLAKLKQPPHELEALSGYVKGWQRELGATQAQFEVHRGEWQQQVGALQAELDDLKRRPPAVAVASPGPVAAAREFQRQEREERYTAAADAQGFAEPIRASSPLVPSSARARDGSRDNVETAPSSQQQRESDAKMQALHDHVRQLDAELAKYREDAERIRAATPAAAAHATGRRAEEPIRVPRASRAQAVQAGGGSSPSDMDADALRAHVARVEHEVVQLRRFVDNVPADARRFAASSPAPVLPRKHRTRSRSDAGDAEHSSSDGDLGAAGLASLVQSRPVSRSSRRAANVAAQLHGVEVWSEGIREEAQRSITPPRNSTPPLPHSRANSRAAAVQDEAEGDELDPDETARPRDHQPRAGSSSSRRQAPTTTRARHLSSSSARFIPAAAGQVSDDERSQAAADETVDDLDADVTIAHERAERTFEVVAARGEAARQRADGQRQLEHDERSCTVCKARSKTESRKAARKERVRAGERIDGGAEGAEDEVLLLSFLEASEEATALGQSAPLLGSRQLKVLQRLVQEHMDEFVHARMLYAELADELKGIDPSMSATRRRILAEHVLEAVEQLEFKASRINALQLLLPPSAPTETEHRSSAAKTPKTSSAAKKSSRAARNSPPTMDVQVDRPSQRSGSGSRRTFHD</sequence>
<keyword evidence="6" id="KW-1185">Reference proteome</keyword>
<feature type="compositionally biased region" description="Low complexity" evidence="3">
    <location>
        <begin position="228"/>
        <end position="289"/>
    </location>
</feature>
<feature type="region of interest" description="Disordered" evidence="3">
    <location>
        <begin position="676"/>
        <end position="750"/>
    </location>
</feature>
<feature type="region of interest" description="Disordered" evidence="3">
    <location>
        <begin position="530"/>
        <end position="570"/>
    </location>
</feature>
<organism evidence="5 6">
    <name type="scientific">Tilletiopsis washingtonensis</name>
    <dbReference type="NCBI Taxonomy" id="58919"/>
    <lineage>
        <taxon>Eukaryota</taxon>
        <taxon>Fungi</taxon>
        <taxon>Dikarya</taxon>
        <taxon>Basidiomycota</taxon>
        <taxon>Ustilaginomycotina</taxon>
        <taxon>Exobasidiomycetes</taxon>
        <taxon>Entylomatales</taxon>
        <taxon>Entylomatales incertae sedis</taxon>
        <taxon>Tilletiopsis</taxon>
    </lineage>
</organism>
<feature type="region of interest" description="Disordered" evidence="3">
    <location>
        <begin position="953"/>
        <end position="1009"/>
    </location>
</feature>
<feature type="compositionally biased region" description="Basic and acidic residues" evidence="3">
    <location>
        <begin position="442"/>
        <end position="452"/>
    </location>
</feature>
<name>A0A316ZEE1_9BASI</name>
<evidence type="ECO:0000256" key="1">
    <source>
        <dbReference type="ARBA" id="ARBA00004496"/>
    </source>
</evidence>
<gene>
    <name evidence="5" type="ORF">FA09DRAFT_359427</name>
</gene>
<feature type="compositionally biased region" description="Basic and acidic residues" evidence="3">
    <location>
        <begin position="715"/>
        <end position="724"/>
    </location>
</feature>
<dbReference type="GO" id="GO:0005737">
    <property type="term" value="C:cytoplasm"/>
    <property type="evidence" value="ECO:0007669"/>
    <property type="project" value="UniProtKB-SubCell"/>
</dbReference>
<feature type="compositionally biased region" description="Basic and acidic residues" evidence="3">
    <location>
        <begin position="477"/>
        <end position="486"/>
    </location>
</feature>
<feature type="domain" description="Cep57 centrosome microtubule-binding" evidence="4">
    <location>
        <begin position="883"/>
        <end position="947"/>
    </location>
</feature>
<dbReference type="GeneID" id="37272654"/>
<feature type="compositionally biased region" description="Basic and acidic residues" evidence="3">
    <location>
        <begin position="317"/>
        <end position="326"/>
    </location>
</feature>
<dbReference type="GO" id="GO:0008017">
    <property type="term" value="F:microtubule binding"/>
    <property type="evidence" value="ECO:0007669"/>
    <property type="project" value="InterPro"/>
</dbReference>
<feature type="region of interest" description="Disordered" evidence="3">
    <location>
        <begin position="1"/>
        <end position="24"/>
    </location>
</feature>
<dbReference type="EMBL" id="KZ819288">
    <property type="protein sequence ID" value="PWN99394.1"/>
    <property type="molecule type" value="Genomic_DNA"/>
</dbReference>
<comment type="subcellular location">
    <subcellularLocation>
        <location evidence="1">Cytoplasm</location>
    </subcellularLocation>
</comment>
<feature type="compositionally biased region" description="Low complexity" evidence="3">
    <location>
        <begin position="158"/>
        <end position="168"/>
    </location>
</feature>
<keyword evidence="2" id="KW-0963">Cytoplasm</keyword>
<evidence type="ECO:0000259" key="4">
    <source>
        <dbReference type="Pfam" id="PF06657"/>
    </source>
</evidence>
<feature type="compositionally biased region" description="Polar residues" evidence="3">
    <location>
        <begin position="726"/>
        <end position="749"/>
    </location>
</feature>
<dbReference type="Proteomes" id="UP000245946">
    <property type="component" value="Unassembled WGS sequence"/>
</dbReference>
<dbReference type="OrthoDB" id="76453at2759"/>
<evidence type="ECO:0000256" key="3">
    <source>
        <dbReference type="SAM" id="MobiDB-lite"/>
    </source>
</evidence>
<feature type="compositionally biased region" description="Basic and acidic residues" evidence="3">
    <location>
        <begin position="618"/>
        <end position="630"/>
    </location>
</feature>
<protein>
    <recommendedName>
        <fullName evidence="4">Cep57 centrosome microtubule-binding domain-containing protein</fullName>
    </recommendedName>
</protein>
<dbReference type="Pfam" id="PF06657">
    <property type="entry name" value="Cep57_MT_bd"/>
    <property type="match status" value="1"/>
</dbReference>
<dbReference type="RefSeq" id="XP_025599673.1">
    <property type="nucleotide sequence ID" value="XM_025745110.1"/>
</dbReference>
<dbReference type="AlphaFoldDB" id="A0A316ZEE1"/>
<reference evidence="5 6" key="1">
    <citation type="journal article" date="2018" name="Mol. Biol. Evol.">
        <title>Broad Genomic Sampling Reveals a Smut Pathogenic Ancestry of the Fungal Clade Ustilaginomycotina.</title>
        <authorList>
            <person name="Kijpornyongpan T."/>
            <person name="Mondo S.J."/>
            <person name="Barry K."/>
            <person name="Sandor L."/>
            <person name="Lee J."/>
            <person name="Lipzen A."/>
            <person name="Pangilinan J."/>
            <person name="LaButti K."/>
            <person name="Hainaut M."/>
            <person name="Henrissat B."/>
            <person name="Grigoriev I.V."/>
            <person name="Spatafora J.W."/>
            <person name="Aime M.C."/>
        </authorList>
    </citation>
    <scope>NUCLEOTIDE SEQUENCE [LARGE SCALE GENOMIC DNA]</scope>
    <source>
        <strain evidence="5 6">MCA 4186</strain>
    </source>
</reference>
<feature type="region of interest" description="Disordered" evidence="3">
    <location>
        <begin position="602"/>
        <end position="635"/>
    </location>
</feature>
<evidence type="ECO:0000313" key="5">
    <source>
        <dbReference type="EMBL" id="PWN99394.1"/>
    </source>
</evidence>
<dbReference type="InterPro" id="IPR024957">
    <property type="entry name" value="Cep57_MT-bd_dom"/>
</dbReference>
<feature type="compositionally biased region" description="Acidic residues" evidence="3">
    <location>
        <begin position="704"/>
        <end position="714"/>
    </location>
</feature>
<feature type="compositionally biased region" description="Low complexity" evidence="3">
    <location>
        <begin position="964"/>
        <end position="975"/>
    </location>
</feature>
<evidence type="ECO:0000313" key="6">
    <source>
        <dbReference type="Proteomes" id="UP000245946"/>
    </source>
</evidence>
<feature type="compositionally biased region" description="Low complexity" evidence="3">
    <location>
        <begin position="997"/>
        <end position="1009"/>
    </location>
</feature>
<proteinExistence type="predicted"/>
<feature type="region of interest" description="Disordered" evidence="3">
    <location>
        <begin position="79"/>
        <end position="124"/>
    </location>
</feature>
<accession>A0A316ZEE1</accession>
<feature type="compositionally biased region" description="Low complexity" evidence="3">
    <location>
        <begin position="427"/>
        <end position="441"/>
    </location>
</feature>
<evidence type="ECO:0000256" key="2">
    <source>
        <dbReference type="ARBA" id="ARBA00022490"/>
    </source>
</evidence>
<feature type="region of interest" description="Disordered" evidence="3">
    <location>
        <begin position="427"/>
        <end position="504"/>
    </location>
</feature>